<feature type="region of interest" description="Disordered" evidence="8">
    <location>
        <begin position="330"/>
        <end position="374"/>
    </location>
</feature>
<evidence type="ECO:0000256" key="2">
    <source>
        <dbReference type="ARBA" id="ARBA00022692"/>
    </source>
</evidence>
<feature type="region of interest" description="Disordered" evidence="8">
    <location>
        <begin position="269"/>
        <end position="292"/>
    </location>
</feature>
<keyword evidence="7" id="KW-0325">Glycoprotein</keyword>
<keyword evidence="4" id="KW-1133">Transmembrane helix</keyword>
<dbReference type="STRING" id="9749.A0A2Y9NB45"/>
<feature type="region of interest" description="Disordered" evidence="8">
    <location>
        <begin position="104"/>
        <end position="133"/>
    </location>
</feature>
<dbReference type="SMART" id="SM01305">
    <property type="entry name" value="RESP18"/>
    <property type="match status" value="1"/>
</dbReference>
<dbReference type="GO" id="GO:0051046">
    <property type="term" value="P:regulation of secretion"/>
    <property type="evidence" value="ECO:0007669"/>
    <property type="project" value="TreeGrafter"/>
</dbReference>
<evidence type="ECO:0000259" key="10">
    <source>
        <dbReference type="Pfam" id="PF11548"/>
    </source>
</evidence>
<dbReference type="InterPro" id="IPR038112">
    <property type="entry name" value="Receptor_IA-2_ectodomain_sf"/>
</dbReference>
<feature type="region of interest" description="Disordered" evidence="8">
    <location>
        <begin position="415"/>
        <end position="492"/>
    </location>
</feature>
<comment type="subcellular location">
    <subcellularLocation>
        <location evidence="1">Membrane</location>
        <topology evidence="1">Single-pass membrane protein</topology>
    </subcellularLocation>
</comment>
<reference evidence="12" key="1">
    <citation type="submission" date="2025-08" db="UniProtKB">
        <authorList>
            <consortium name="RefSeq"/>
        </authorList>
    </citation>
    <scope>IDENTIFICATION</scope>
    <source>
        <tissue evidence="12">Blood</tissue>
    </source>
</reference>
<name>A0A2Y9NB45_DELLE</name>
<feature type="region of interest" description="Disordered" evidence="8">
    <location>
        <begin position="565"/>
        <end position="603"/>
    </location>
</feature>
<keyword evidence="6" id="KW-0675">Receptor</keyword>
<evidence type="ECO:0000256" key="9">
    <source>
        <dbReference type="SAM" id="SignalP"/>
    </source>
</evidence>
<evidence type="ECO:0000313" key="11">
    <source>
        <dbReference type="Proteomes" id="UP000248483"/>
    </source>
</evidence>
<feature type="compositionally biased region" description="Basic and acidic residues" evidence="8">
    <location>
        <begin position="361"/>
        <end position="373"/>
    </location>
</feature>
<evidence type="ECO:0000256" key="6">
    <source>
        <dbReference type="ARBA" id="ARBA00023170"/>
    </source>
</evidence>
<dbReference type="GO" id="GO:0016020">
    <property type="term" value="C:membrane"/>
    <property type="evidence" value="ECO:0007669"/>
    <property type="project" value="UniProtKB-SubCell"/>
</dbReference>
<dbReference type="KEGG" id="dle:111176180"/>
<feature type="compositionally biased region" description="Gly residues" evidence="8">
    <location>
        <begin position="341"/>
        <end position="352"/>
    </location>
</feature>
<dbReference type="GO" id="GO:0030141">
    <property type="term" value="C:secretory granule"/>
    <property type="evidence" value="ECO:0007669"/>
    <property type="project" value="InterPro"/>
</dbReference>
<evidence type="ECO:0000256" key="1">
    <source>
        <dbReference type="ARBA" id="ARBA00004167"/>
    </source>
</evidence>
<proteinExistence type="predicted"/>
<keyword evidence="11" id="KW-1185">Reference proteome</keyword>
<feature type="chain" id="PRO_5015920463" evidence="9">
    <location>
        <begin position="22"/>
        <end position="672"/>
    </location>
</feature>
<dbReference type="PANTHER" id="PTHR46106:SF5">
    <property type="entry name" value="RECEPTOR-TYPE TYROSINE-PROTEIN PHOSPHATASE N2"/>
    <property type="match status" value="1"/>
</dbReference>
<evidence type="ECO:0000256" key="8">
    <source>
        <dbReference type="SAM" id="MobiDB-lite"/>
    </source>
</evidence>
<protein>
    <submittedName>
        <fullName evidence="12">Receptor-type tyrosine-protein phosphatase N2-like isoform X1</fullName>
    </submittedName>
</protein>
<feature type="compositionally biased region" description="Low complexity" evidence="8">
    <location>
        <begin position="565"/>
        <end position="577"/>
    </location>
</feature>
<dbReference type="PANTHER" id="PTHR46106">
    <property type="entry name" value="IA-2 PROTEIN TYROSINE PHOSPHATASE, ISOFORM C"/>
    <property type="match status" value="1"/>
</dbReference>
<evidence type="ECO:0000256" key="4">
    <source>
        <dbReference type="ARBA" id="ARBA00022989"/>
    </source>
</evidence>
<keyword evidence="3 9" id="KW-0732">Signal</keyword>
<evidence type="ECO:0000256" key="3">
    <source>
        <dbReference type="ARBA" id="ARBA00022729"/>
    </source>
</evidence>
<accession>A0A2Y9NB45</accession>
<feature type="signal peptide" evidence="9">
    <location>
        <begin position="1"/>
        <end position="21"/>
    </location>
</feature>
<dbReference type="Gene3D" id="3.30.70.2470">
    <property type="entry name" value="Protein-tyrosine phosphatase receptor IA-2 ectodomain"/>
    <property type="match status" value="1"/>
</dbReference>
<organism evidence="11 12">
    <name type="scientific">Delphinapterus leucas</name>
    <name type="common">Beluga whale</name>
    <dbReference type="NCBI Taxonomy" id="9749"/>
    <lineage>
        <taxon>Eukaryota</taxon>
        <taxon>Metazoa</taxon>
        <taxon>Chordata</taxon>
        <taxon>Craniata</taxon>
        <taxon>Vertebrata</taxon>
        <taxon>Euteleostomi</taxon>
        <taxon>Mammalia</taxon>
        <taxon>Eutheria</taxon>
        <taxon>Laurasiatheria</taxon>
        <taxon>Artiodactyla</taxon>
        <taxon>Whippomorpha</taxon>
        <taxon>Cetacea</taxon>
        <taxon>Odontoceti</taxon>
        <taxon>Monodontidae</taxon>
        <taxon>Delphinapterus</taxon>
    </lineage>
</organism>
<evidence type="ECO:0000256" key="7">
    <source>
        <dbReference type="ARBA" id="ARBA00023180"/>
    </source>
</evidence>
<gene>
    <name evidence="12" type="primary">LOC111176180</name>
</gene>
<sequence length="672" mass="70596">MGPLLALLLLLLLPRAPPAAPAPRVRPLPGLLGCLLEDGLCTPSETCVNDGAFGRCQELPAIDVHHYEVSPGVLQHLTATLRALSRTGLTWQDGYTQHVMARELASLPQTSPRRPEASGTARSSKQSVQDKRSLSLEGDVLAEALQRYLPYLEALSQAAIPDVFPGLKPDRPPAQGEDPPADSVLTFVARTSALTYAPASRADFPGDRPLRTLRRLQPDELSPKVAGGADRQSLVAALGAYAARKPPAPPRDGDPATRKLVRAPWQEPRVLSAPAAPQKWPSPPDPRDALGTDDGARVQALLKDLRERPGSVEGLSALDVAEAARAIASAMPGGRAEGEQDGAGRGGGGPRGQAGRSGAARHRDGVPDNRVRDSGAGFYQEVSSLGVKLGDLLQGPGSPFLPGAPHLAGSFKTEIKKSEDPEASPSSEEDRVGVENIKSQTYSKELLQRPPHPEPGPGGLGASQLRAPAAPQEDQHPGAGARGPPGQGLRLEVQPPQEEYGYIVTENDPLSPEKGTEVLEDVARLLDMPAGIFSDIAVSGPTVTFRVRANLQNVTAADAAKAAGEAASAQAHAPARAGEGGQLLRGQPSPQSPDTHRVGPGGEWLASRGWGVVTALLARIEGGVGAGLRPLRRARVDKTMPWCFEVFRPVPAQQLARASPCPPGPREHGTKV</sequence>
<evidence type="ECO:0000256" key="5">
    <source>
        <dbReference type="ARBA" id="ARBA00023136"/>
    </source>
</evidence>
<feature type="domain" description="Protein-tyrosine phosphatase receptor IA-2 ectodomain" evidence="10">
    <location>
        <begin position="498"/>
        <end position="565"/>
    </location>
</feature>
<dbReference type="GO" id="GO:0045202">
    <property type="term" value="C:synapse"/>
    <property type="evidence" value="ECO:0007669"/>
    <property type="project" value="TreeGrafter"/>
</dbReference>
<dbReference type="GeneID" id="111176180"/>
<dbReference type="InterPro" id="IPR021613">
    <property type="entry name" value="Receptor_IA-2_dom"/>
</dbReference>
<dbReference type="GO" id="GO:0035773">
    <property type="term" value="P:insulin secretion involved in cellular response to glucose stimulus"/>
    <property type="evidence" value="ECO:0007669"/>
    <property type="project" value="TreeGrafter"/>
</dbReference>
<evidence type="ECO:0000313" key="12">
    <source>
        <dbReference type="RefSeq" id="XP_022432074.1"/>
    </source>
</evidence>
<keyword evidence="2" id="KW-0812">Transmembrane</keyword>
<dbReference type="InParanoid" id="A0A2Y9NB45"/>
<dbReference type="Pfam" id="PF11548">
    <property type="entry name" value="Receptor_IA-2"/>
    <property type="match status" value="1"/>
</dbReference>
<dbReference type="Proteomes" id="UP000248483">
    <property type="component" value="Unplaced"/>
</dbReference>
<dbReference type="InterPro" id="IPR033522">
    <property type="entry name" value="IA-2/IA-2_beta"/>
</dbReference>
<dbReference type="AlphaFoldDB" id="A0A2Y9NB45"/>
<dbReference type="RefSeq" id="XP_022432074.1">
    <property type="nucleotide sequence ID" value="XM_022576366.2"/>
</dbReference>
<keyword evidence="5" id="KW-0472">Membrane</keyword>